<dbReference type="SMART" id="SM00368">
    <property type="entry name" value="LRR_RI"/>
    <property type="match status" value="8"/>
</dbReference>
<dbReference type="InterPro" id="IPR032675">
    <property type="entry name" value="LRR_dom_sf"/>
</dbReference>
<dbReference type="Proteomes" id="UP000738359">
    <property type="component" value="Unassembled WGS sequence"/>
</dbReference>
<evidence type="ECO:0000313" key="1">
    <source>
        <dbReference type="EMBL" id="KAF9956443.1"/>
    </source>
</evidence>
<dbReference type="EMBL" id="JAAAHY010000839">
    <property type="protein sequence ID" value="KAF9956443.1"/>
    <property type="molecule type" value="Genomic_DNA"/>
</dbReference>
<dbReference type="OrthoDB" id="120976at2759"/>
<dbReference type="PANTHER" id="PTHR24114">
    <property type="entry name" value="LEUCINE RICH REPEAT FAMILY PROTEIN"/>
    <property type="match status" value="1"/>
</dbReference>
<accession>A0A9P6J0Z7</accession>
<protein>
    <submittedName>
        <fullName evidence="1">Uncharacterized protein</fullName>
    </submittedName>
</protein>
<dbReference type="Gene3D" id="3.80.10.10">
    <property type="entry name" value="Ribonuclease Inhibitor"/>
    <property type="match status" value="3"/>
</dbReference>
<dbReference type="InterPro" id="IPR001611">
    <property type="entry name" value="Leu-rich_rpt"/>
</dbReference>
<dbReference type="SUPFAM" id="SSF52047">
    <property type="entry name" value="RNI-like"/>
    <property type="match status" value="1"/>
</dbReference>
<dbReference type="Pfam" id="PF13516">
    <property type="entry name" value="LRR_6"/>
    <property type="match status" value="5"/>
</dbReference>
<feature type="non-terminal residue" evidence="1">
    <location>
        <position position="1"/>
    </location>
</feature>
<comment type="caution">
    <text evidence="1">The sequence shown here is derived from an EMBL/GenBank/DDBJ whole genome shotgun (WGS) entry which is preliminary data.</text>
</comment>
<keyword evidence="2" id="KW-1185">Reference proteome</keyword>
<dbReference type="InterPro" id="IPR052394">
    <property type="entry name" value="LRR-containing"/>
</dbReference>
<proteinExistence type="predicted"/>
<evidence type="ECO:0000313" key="2">
    <source>
        <dbReference type="Proteomes" id="UP000738359"/>
    </source>
</evidence>
<reference evidence="1" key="1">
    <citation type="journal article" date="2020" name="Fungal Divers.">
        <title>Resolving the Mortierellaceae phylogeny through synthesis of multi-gene phylogenetics and phylogenomics.</title>
        <authorList>
            <person name="Vandepol N."/>
            <person name="Liber J."/>
            <person name="Desiro A."/>
            <person name="Na H."/>
            <person name="Kennedy M."/>
            <person name="Barry K."/>
            <person name="Grigoriev I.V."/>
            <person name="Miller A.N."/>
            <person name="O'Donnell K."/>
            <person name="Stajich J.E."/>
            <person name="Bonito G."/>
        </authorList>
    </citation>
    <scope>NUCLEOTIDE SEQUENCE</scope>
    <source>
        <strain evidence="1">CK1249</strain>
    </source>
</reference>
<dbReference type="AlphaFoldDB" id="A0A9P6J0Z7"/>
<gene>
    <name evidence="1" type="ORF">BGZ70_009873</name>
</gene>
<name>A0A9P6J0Z7_MORAP</name>
<organism evidence="1 2">
    <name type="scientific">Mortierella alpina</name>
    <name type="common">Oleaginous fungus</name>
    <name type="synonym">Mortierella renispora</name>
    <dbReference type="NCBI Taxonomy" id="64518"/>
    <lineage>
        <taxon>Eukaryota</taxon>
        <taxon>Fungi</taxon>
        <taxon>Fungi incertae sedis</taxon>
        <taxon>Mucoromycota</taxon>
        <taxon>Mortierellomycotina</taxon>
        <taxon>Mortierellomycetes</taxon>
        <taxon>Mortierellales</taxon>
        <taxon>Mortierellaceae</taxon>
        <taxon>Mortierella</taxon>
    </lineage>
</organism>
<dbReference type="PANTHER" id="PTHR24114:SF2">
    <property type="entry name" value="F-BOX DOMAIN-CONTAINING PROTEIN-RELATED"/>
    <property type="match status" value="1"/>
</dbReference>
<sequence length="691" mass="76696">DESPSGGYRKCVTTDETAVAGFERAAANKPDELCDQLAITQSFTKEVRKLQKRMNERSNLIQSKIKAILTQQQELVEYPTPRLFIVLPDDPFSYDPDDWFRTKFRLYFICECGKHTEDSNSRRPHHLHLAKHKGYLVREPAEFFERFGPFLLLMLEMIKVGTSVAGHVMPALANLKVVDLVDSEKQTVELITAKIDYSLECIDRRLANTQVQMPSARGFIDAQPRPAMAQQHLASYLTGVEAVELRRIVHFLEIPQDENIYGNLYRVTTSKGHVKWICQDYYRALYQVRHSQKLHEVVRLARGKYNEHLGRIAIALTSGFAAAEFYTAMIKARSVLELDLRLCWRSMSCELETLEDALKKSRVIALRLDLQHFRTCDGGRSLSARHVLLRIMKHPPLTMIHVILPKDLIKLSTFPPNRPCHIRRLSVETVPGSIGRQEFGVLSKALKANSPLTNLSLFNNAIGYSEAQALSEALKINSALTTLNLQCNSIGDSGAQALSEALKTNSSLALLNLQSNCIKDNGAQALSEALRTNSTLTTLDLRGNMIGFRGAVSLILTRNINSTLTALDLQSNLIGINAVKMLYEVLTTHSTLTTLNLQNTSVRNHGAQVLSEVLKINSTVTVLILQGSSIGDNGARALSETLKTNSTLATLDLSKNVIGRNGALALSEALKINSTLSTLDLSHNATALTST</sequence>